<reference evidence="2 3" key="1">
    <citation type="journal article" date="2019" name="Int. J. Syst. Evol. Microbiol.">
        <title>The Global Catalogue of Microorganisms (GCM) 10K type strain sequencing project: providing services to taxonomists for standard genome sequencing and annotation.</title>
        <authorList>
            <consortium name="The Broad Institute Genomics Platform"/>
            <consortium name="The Broad Institute Genome Sequencing Center for Infectious Disease"/>
            <person name="Wu L."/>
            <person name="Ma J."/>
        </authorList>
    </citation>
    <scope>NUCLEOTIDE SEQUENCE [LARGE SCALE GENOMIC DNA]</scope>
    <source>
        <strain evidence="2 3">JCM 4087</strain>
    </source>
</reference>
<sequence length="107" mass="11423">MKSSPVKHITLAGLHHLAGGGEFGVLDIVDGLEDREQRVVVALQLGPLVGVDRVLHGQRVQPELPGDACELLLRGSCSPIQANPPSARTRRIASAGPHGELTRRPSW</sequence>
<keyword evidence="3" id="KW-1185">Reference proteome</keyword>
<name>A0ABN3WT67_STRTU</name>
<proteinExistence type="predicted"/>
<protein>
    <submittedName>
        <fullName evidence="2">Uncharacterized protein</fullName>
    </submittedName>
</protein>
<feature type="region of interest" description="Disordered" evidence="1">
    <location>
        <begin position="80"/>
        <end position="107"/>
    </location>
</feature>
<dbReference type="EMBL" id="BAAAXZ010000079">
    <property type="protein sequence ID" value="GAA2924572.1"/>
    <property type="molecule type" value="Genomic_DNA"/>
</dbReference>
<evidence type="ECO:0000313" key="2">
    <source>
        <dbReference type="EMBL" id="GAA2924572.1"/>
    </source>
</evidence>
<comment type="caution">
    <text evidence="2">The sequence shown here is derived from an EMBL/GenBank/DDBJ whole genome shotgun (WGS) entry which is preliminary data.</text>
</comment>
<organism evidence="2 3">
    <name type="scientific">Streptomyces thioluteus</name>
    <dbReference type="NCBI Taxonomy" id="66431"/>
    <lineage>
        <taxon>Bacteria</taxon>
        <taxon>Bacillati</taxon>
        <taxon>Actinomycetota</taxon>
        <taxon>Actinomycetes</taxon>
        <taxon>Kitasatosporales</taxon>
        <taxon>Streptomycetaceae</taxon>
        <taxon>Streptomyces</taxon>
    </lineage>
</organism>
<dbReference type="Proteomes" id="UP001501102">
    <property type="component" value="Unassembled WGS sequence"/>
</dbReference>
<evidence type="ECO:0000313" key="3">
    <source>
        <dbReference type="Proteomes" id="UP001501102"/>
    </source>
</evidence>
<gene>
    <name evidence="2" type="ORF">GCM10020221_20640</name>
</gene>
<evidence type="ECO:0000256" key="1">
    <source>
        <dbReference type="SAM" id="MobiDB-lite"/>
    </source>
</evidence>
<accession>A0ABN3WT67</accession>